<dbReference type="Pfam" id="PF01131">
    <property type="entry name" value="Topoisom_bac"/>
    <property type="match status" value="1"/>
</dbReference>
<dbReference type="InterPro" id="IPR000380">
    <property type="entry name" value="Topo_IA"/>
</dbReference>
<dbReference type="Gene3D" id="1.10.460.10">
    <property type="entry name" value="Topoisomerase I, domain 2"/>
    <property type="match status" value="1"/>
</dbReference>
<dbReference type="EC" id="5.99.1.2" evidence="5"/>
<keyword evidence="3 5" id="KW-0413">Isomerase</keyword>
<feature type="domain" description="Topo IA-type catalytic" evidence="4">
    <location>
        <begin position="1"/>
        <end position="286"/>
    </location>
</feature>
<dbReference type="InterPro" id="IPR013497">
    <property type="entry name" value="Topo_IA_cen"/>
</dbReference>
<dbReference type="SMART" id="SM00437">
    <property type="entry name" value="TOP1Ac"/>
    <property type="match status" value="1"/>
</dbReference>
<dbReference type="Pfam" id="PF13342">
    <property type="entry name" value="Toprim_Crpt"/>
    <property type="match status" value="1"/>
</dbReference>
<dbReference type="PANTHER" id="PTHR11390:SF21">
    <property type="entry name" value="DNA TOPOISOMERASE 3-ALPHA"/>
    <property type="match status" value="1"/>
</dbReference>
<evidence type="ECO:0000256" key="1">
    <source>
        <dbReference type="ARBA" id="ARBA00023029"/>
    </source>
</evidence>
<dbReference type="InterPro" id="IPR013825">
    <property type="entry name" value="Topo_IA_cen_sub2"/>
</dbReference>
<proteinExistence type="predicted"/>
<sequence length="444" mass="50299">MVKSIIEKLKNASPEMFQGLEPAKISLSNRRVFNDSKLTDHHALIPFKPLPSNASGDENKLFDLVLRRFAAAFHPDCRFENTNLVTELTHETFQTRGRIILVPGWREVYNEISRNRDSAQKKILTRVQKKGSSDPEESPAIPPLFKGDPAFPQKVIPEEKQTTPLPDYTDSLLLKDMTNPGKYVEEEEIKRLYRGDTGIGTQATRAQIIETLITRNYIERSGKKLMVTEKGTFLVEMLRKCPVSSVLTSPEETARWEMSLNTIALGENGQSPFFEDSNKFNAVKSLSFLESIKKFVTESVNELKLARFEMKNFQIETPASAITGKCPSCGGGVRETRKTFSCTKNGCDFVIWKKIAGKIISPTMAANLLKYKKTGPFKGFVSKTKKNFLHPLSFTNLKENGLSPLILIQIKRKIRLTTKTKMTYPIQRKPIQYLKHLYAPCVEV</sequence>
<accession>A0A1W1HAI9</accession>
<evidence type="ECO:0000313" key="6">
    <source>
        <dbReference type="Proteomes" id="UP000191931"/>
    </source>
</evidence>
<dbReference type="GO" id="GO:0006310">
    <property type="term" value="P:DNA recombination"/>
    <property type="evidence" value="ECO:0007669"/>
    <property type="project" value="TreeGrafter"/>
</dbReference>
<evidence type="ECO:0000256" key="3">
    <source>
        <dbReference type="ARBA" id="ARBA00023235"/>
    </source>
</evidence>
<reference evidence="5 6" key="1">
    <citation type="submission" date="2017-03" db="EMBL/GenBank/DDBJ databases">
        <authorList>
            <person name="Afonso C.L."/>
            <person name="Miller P.J."/>
            <person name="Scott M.A."/>
            <person name="Spackman E."/>
            <person name="Goraichik I."/>
            <person name="Dimitrov K.M."/>
            <person name="Suarez D.L."/>
            <person name="Swayne D.E."/>
        </authorList>
    </citation>
    <scope>NUCLEOTIDE SEQUENCE [LARGE SCALE GENOMIC DNA]</scope>
    <source>
        <strain evidence="5">PRJEB14757</strain>
    </source>
</reference>
<dbReference type="PRINTS" id="PR00417">
    <property type="entry name" value="PRTPISMRASEI"/>
</dbReference>
<dbReference type="InterPro" id="IPR013824">
    <property type="entry name" value="Topo_IA_cen_sub1"/>
</dbReference>
<dbReference type="GO" id="GO:0006265">
    <property type="term" value="P:DNA topological change"/>
    <property type="evidence" value="ECO:0007669"/>
    <property type="project" value="InterPro"/>
</dbReference>
<protein>
    <submittedName>
        <fullName evidence="5">DNA topoisomerase</fullName>
        <ecNumber evidence="5">5.99.1.2</ecNumber>
    </submittedName>
</protein>
<dbReference type="Gene3D" id="1.10.290.10">
    <property type="entry name" value="Topoisomerase I, domain 4"/>
    <property type="match status" value="1"/>
</dbReference>
<dbReference type="Gene3D" id="2.70.20.10">
    <property type="entry name" value="Topoisomerase I, domain 3"/>
    <property type="match status" value="1"/>
</dbReference>
<keyword evidence="2" id="KW-0238">DNA-binding</keyword>
<dbReference type="SUPFAM" id="SSF56712">
    <property type="entry name" value="Prokaryotic type I DNA topoisomerase"/>
    <property type="match status" value="1"/>
</dbReference>
<dbReference type="Proteomes" id="UP000191931">
    <property type="component" value="Unassembled WGS sequence"/>
</dbReference>
<dbReference type="PROSITE" id="PS52039">
    <property type="entry name" value="TOPO_IA_2"/>
    <property type="match status" value="1"/>
</dbReference>
<dbReference type="AlphaFoldDB" id="A0A1W1HAI9"/>
<dbReference type="PANTHER" id="PTHR11390">
    <property type="entry name" value="PROKARYOTIC DNA TOPOISOMERASE"/>
    <property type="match status" value="1"/>
</dbReference>
<dbReference type="GO" id="GO:0003677">
    <property type="term" value="F:DNA binding"/>
    <property type="evidence" value="ECO:0007669"/>
    <property type="project" value="UniProtKB-KW"/>
</dbReference>
<name>A0A1W1HAI9_9BACT</name>
<dbReference type="InterPro" id="IPR003602">
    <property type="entry name" value="Topo_IA_DNA-bd_dom"/>
</dbReference>
<organism evidence="5 6">
    <name type="scientific">Desulfamplus magnetovallimortis</name>
    <dbReference type="NCBI Taxonomy" id="1246637"/>
    <lineage>
        <taxon>Bacteria</taxon>
        <taxon>Pseudomonadati</taxon>
        <taxon>Thermodesulfobacteriota</taxon>
        <taxon>Desulfobacteria</taxon>
        <taxon>Desulfobacterales</taxon>
        <taxon>Desulfobacteraceae</taxon>
        <taxon>Desulfamplus</taxon>
    </lineage>
</organism>
<dbReference type="OrthoDB" id="9804262at2"/>
<dbReference type="InterPro" id="IPR013826">
    <property type="entry name" value="Topo_IA_cen_sub3"/>
</dbReference>
<dbReference type="EMBL" id="FWEV01000096">
    <property type="protein sequence ID" value="SLM29501.1"/>
    <property type="molecule type" value="Genomic_DNA"/>
</dbReference>
<dbReference type="STRING" id="1246637.MTBBW1_1850003"/>
<dbReference type="GO" id="GO:0006281">
    <property type="term" value="P:DNA repair"/>
    <property type="evidence" value="ECO:0007669"/>
    <property type="project" value="TreeGrafter"/>
</dbReference>
<keyword evidence="6" id="KW-1185">Reference proteome</keyword>
<dbReference type="GO" id="GO:0003917">
    <property type="term" value="F:DNA topoisomerase type I (single strand cut, ATP-independent) activity"/>
    <property type="evidence" value="ECO:0007669"/>
    <property type="project" value="InterPro"/>
</dbReference>
<evidence type="ECO:0000313" key="5">
    <source>
        <dbReference type="EMBL" id="SLM29501.1"/>
    </source>
</evidence>
<evidence type="ECO:0000259" key="4">
    <source>
        <dbReference type="PROSITE" id="PS52039"/>
    </source>
</evidence>
<evidence type="ECO:0000256" key="2">
    <source>
        <dbReference type="ARBA" id="ARBA00023125"/>
    </source>
</evidence>
<dbReference type="GO" id="GO:0043597">
    <property type="term" value="C:cytoplasmic replication fork"/>
    <property type="evidence" value="ECO:0007669"/>
    <property type="project" value="TreeGrafter"/>
</dbReference>
<gene>
    <name evidence="5" type="ORF">MTBBW1_1850003</name>
</gene>
<dbReference type="InterPro" id="IPR025589">
    <property type="entry name" value="Toprim_C_rpt"/>
</dbReference>
<keyword evidence="1" id="KW-0799">Topoisomerase</keyword>
<dbReference type="InterPro" id="IPR023405">
    <property type="entry name" value="Topo_IA_core_domain"/>
</dbReference>